<evidence type="ECO:0000256" key="4">
    <source>
        <dbReference type="ARBA" id="ARBA00022808"/>
    </source>
</evidence>
<gene>
    <name evidence="10" type="primary">hutH</name>
    <name evidence="10" type="ORF">SNEC2469_LOCUS19425</name>
</gene>
<comment type="caution">
    <text evidence="10">The sequence shown here is derived from an EMBL/GenBank/DDBJ whole genome shotgun (WGS) entry which is preliminary data.</text>
</comment>
<keyword evidence="11" id="KW-1185">Reference proteome</keyword>
<evidence type="ECO:0000313" key="10">
    <source>
        <dbReference type="EMBL" id="CAE7676772.1"/>
    </source>
</evidence>
<dbReference type="Gene3D" id="1.20.200.10">
    <property type="entry name" value="Fumarase/aspartase (Central domain)"/>
    <property type="match status" value="1"/>
</dbReference>
<dbReference type="GO" id="GO:0019557">
    <property type="term" value="P:L-histidine catabolic process to glutamate and formate"/>
    <property type="evidence" value="ECO:0007669"/>
    <property type="project" value="UniProtKB-UniPathway"/>
</dbReference>
<dbReference type="Pfam" id="PF00221">
    <property type="entry name" value="Lyase_aromatic"/>
    <property type="match status" value="1"/>
</dbReference>
<dbReference type="NCBIfam" id="TIGR01225">
    <property type="entry name" value="hutH"/>
    <property type="match status" value="1"/>
</dbReference>
<feature type="region of interest" description="Disordered" evidence="9">
    <location>
        <begin position="1"/>
        <end position="20"/>
    </location>
</feature>
<comment type="similarity">
    <text evidence="2 7">Belongs to the PAL/histidase family.</text>
</comment>
<reference evidence="10" key="1">
    <citation type="submission" date="2021-02" db="EMBL/GenBank/DDBJ databases">
        <authorList>
            <person name="Dougan E. K."/>
            <person name="Rhodes N."/>
            <person name="Thang M."/>
            <person name="Chan C."/>
        </authorList>
    </citation>
    <scope>NUCLEOTIDE SEQUENCE</scope>
</reference>
<dbReference type="Proteomes" id="UP000601435">
    <property type="component" value="Unassembled WGS sequence"/>
</dbReference>
<dbReference type="InterPro" id="IPR008948">
    <property type="entry name" value="L-Aspartase-like"/>
</dbReference>
<evidence type="ECO:0000256" key="9">
    <source>
        <dbReference type="SAM" id="MobiDB-lite"/>
    </source>
</evidence>
<organism evidence="10 11">
    <name type="scientific">Symbiodinium necroappetens</name>
    <dbReference type="NCBI Taxonomy" id="1628268"/>
    <lineage>
        <taxon>Eukaryota</taxon>
        <taxon>Sar</taxon>
        <taxon>Alveolata</taxon>
        <taxon>Dinophyceae</taxon>
        <taxon>Suessiales</taxon>
        <taxon>Symbiodiniaceae</taxon>
        <taxon>Symbiodinium</taxon>
    </lineage>
</organism>
<dbReference type="FunFam" id="1.10.275.10:FF:000005">
    <property type="entry name" value="Histidine ammonia-lyase"/>
    <property type="match status" value="1"/>
</dbReference>
<comment type="catalytic activity">
    <reaction evidence="6 8">
        <text>L-histidine = trans-urocanate + NH4(+)</text>
        <dbReference type="Rhea" id="RHEA:21232"/>
        <dbReference type="ChEBI" id="CHEBI:17771"/>
        <dbReference type="ChEBI" id="CHEBI:28938"/>
        <dbReference type="ChEBI" id="CHEBI:57595"/>
        <dbReference type="EC" id="4.3.1.3"/>
    </reaction>
</comment>
<feature type="compositionally biased region" description="Basic and acidic residues" evidence="9">
    <location>
        <begin position="1"/>
        <end position="10"/>
    </location>
</feature>
<protein>
    <recommendedName>
        <fullName evidence="3 8">Histidine ammonia-lyase</fullName>
        <ecNumber evidence="3 8">4.3.1.3</ecNumber>
    </recommendedName>
</protein>
<evidence type="ECO:0000313" key="11">
    <source>
        <dbReference type="Proteomes" id="UP000601435"/>
    </source>
</evidence>
<evidence type="ECO:0000256" key="1">
    <source>
        <dbReference type="ARBA" id="ARBA00005113"/>
    </source>
</evidence>
<evidence type="ECO:0000256" key="2">
    <source>
        <dbReference type="ARBA" id="ARBA00007238"/>
    </source>
</evidence>
<proteinExistence type="inferred from homology"/>
<dbReference type="EC" id="4.3.1.3" evidence="3 8"/>
<dbReference type="AlphaFoldDB" id="A0A812WCX5"/>
<evidence type="ECO:0000256" key="5">
    <source>
        <dbReference type="ARBA" id="ARBA00023239"/>
    </source>
</evidence>
<sequence length="515" mass="54286">MAHESPESGHRTPLPIDGGPLTVVDVEQVARQGRRVELSPAALERISQSRKFLESTIGHGRPIYGVNTGFGSFATKTIPPNKLGEVQKNLIRSHSTGVSDALPVETVRAMLFILAGSLSRGHSGVRPKLVHAIVDLLNAGITPVVPSVGSVGASGDLAPLAHAMLAVLGEGEVIVGGERTDAAKALKKAKLDAMDLTAKEGLALINGTHLMCAQAALLMADIERVFDAATIAACMSIEGCLATDAFLDARVYRARNHSGPARVAARMRTALADSGITKSHSVDDPRVQDPYSLRCVAPVLGAALDAIENFRRSLLRELGAVTDNPLVFPPDGTDVRNIISAGNFHGMPIALPLDQVCIAIAHVAGIAERRVYLMLSGNDTYTGVPAHLSPEPGLQSGLMIAQYTAAACCNEIATLCTPASVTNIPTSAGVEDYNSYGPRSAAKARRAIELARYVVAIEMLCAAEAMEYHRPLKSGDGVERAHALVRSVVPKLSEDRATAHDIDAIVALIDEGRFG</sequence>
<dbReference type="GO" id="GO:0004397">
    <property type="term" value="F:histidine ammonia-lyase activity"/>
    <property type="evidence" value="ECO:0007669"/>
    <property type="project" value="UniProtKB-EC"/>
</dbReference>
<evidence type="ECO:0000256" key="6">
    <source>
        <dbReference type="ARBA" id="ARBA00049269"/>
    </source>
</evidence>
<accession>A0A812WCX5</accession>
<dbReference type="InterPro" id="IPR022313">
    <property type="entry name" value="Phe/His_NH3-lyase_AS"/>
</dbReference>
<dbReference type="InterPro" id="IPR005921">
    <property type="entry name" value="HutH"/>
</dbReference>
<dbReference type="EMBL" id="CAJNJA010033253">
    <property type="protein sequence ID" value="CAE7676772.1"/>
    <property type="molecule type" value="Genomic_DNA"/>
</dbReference>
<evidence type="ECO:0000256" key="7">
    <source>
        <dbReference type="RuleBase" id="RU003954"/>
    </source>
</evidence>
<dbReference type="GO" id="GO:0005737">
    <property type="term" value="C:cytoplasm"/>
    <property type="evidence" value="ECO:0007669"/>
    <property type="project" value="InterPro"/>
</dbReference>
<dbReference type="PROSITE" id="PS00488">
    <property type="entry name" value="PAL_HISTIDASE"/>
    <property type="match status" value="1"/>
</dbReference>
<dbReference type="Gene3D" id="1.10.275.10">
    <property type="entry name" value="Fumarase/aspartase (N-terminal domain)"/>
    <property type="match status" value="1"/>
</dbReference>
<keyword evidence="5 7" id="KW-0456">Lyase</keyword>
<name>A0A812WCX5_9DINO</name>
<dbReference type="CDD" id="cd00332">
    <property type="entry name" value="PAL-HAL"/>
    <property type="match status" value="1"/>
</dbReference>
<comment type="pathway">
    <text evidence="1 8">Amino-acid degradation; L-histidine degradation into L-glutamate; N-formimidoyl-L-glutamate from L-histidine: step 1/3.</text>
</comment>
<dbReference type="PANTHER" id="PTHR10362">
    <property type="entry name" value="HISTIDINE AMMONIA-LYASE"/>
    <property type="match status" value="1"/>
</dbReference>
<keyword evidence="4 8" id="KW-0369">Histidine metabolism</keyword>
<dbReference type="GO" id="GO:0019556">
    <property type="term" value="P:L-histidine catabolic process to glutamate and formamide"/>
    <property type="evidence" value="ECO:0007669"/>
    <property type="project" value="UniProtKB-UniPathway"/>
</dbReference>
<dbReference type="UniPathway" id="UPA00379">
    <property type="reaction ID" value="UER00549"/>
</dbReference>
<dbReference type="OrthoDB" id="10051290at2759"/>
<dbReference type="InterPro" id="IPR001106">
    <property type="entry name" value="Aromatic_Lyase"/>
</dbReference>
<dbReference type="SUPFAM" id="SSF48557">
    <property type="entry name" value="L-aspartase-like"/>
    <property type="match status" value="1"/>
</dbReference>
<evidence type="ECO:0000256" key="3">
    <source>
        <dbReference type="ARBA" id="ARBA00012994"/>
    </source>
</evidence>
<evidence type="ECO:0000256" key="8">
    <source>
        <dbReference type="RuleBase" id="RU004479"/>
    </source>
</evidence>
<dbReference type="NCBIfam" id="NF006871">
    <property type="entry name" value="PRK09367.1"/>
    <property type="match status" value="1"/>
</dbReference>
<dbReference type="InterPro" id="IPR024083">
    <property type="entry name" value="Fumarase/histidase_N"/>
</dbReference>